<evidence type="ECO:0000256" key="4">
    <source>
        <dbReference type="ARBA" id="ARBA00022989"/>
    </source>
</evidence>
<dbReference type="Pfam" id="PF01145">
    <property type="entry name" value="Band_7"/>
    <property type="match status" value="1"/>
</dbReference>
<dbReference type="EMBL" id="FWDM01000002">
    <property type="protein sequence ID" value="SLM09910.1"/>
    <property type="molecule type" value="Genomic_DNA"/>
</dbReference>
<dbReference type="GO" id="GO:0016020">
    <property type="term" value="C:membrane"/>
    <property type="evidence" value="ECO:0007669"/>
    <property type="project" value="UniProtKB-SubCell"/>
</dbReference>
<organism evidence="9">
    <name type="scientific">uncultured spirochete</name>
    <dbReference type="NCBI Taxonomy" id="156406"/>
    <lineage>
        <taxon>Bacteria</taxon>
        <taxon>Pseudomonadati</taxon>
        <taxon>Spirochaetota</taxon>
        <taxon>Spirochaetia</taxon>
        <taxon>Spirochaetales</taxon>
        <taxon>environmental samples</taxon>
    </lineage>
</organism>
<keyword evidence="3 7" id="KW-0812">Transmembrane</keyword>
<dbReference type="SUPFAM" id="SSF117892">
    <property type="entry name" value="Band 7/SPFH domain"/>
    <property type="match status" value="2"/>
</dbReference>
<evidence type="ECO:0000259" key="8">
    <source>
        <dbReference type="SMART" id="SM00244"/>
    </source>
</evidence>
<name>A0A3P3XFK3_9SPIR</name>
<accession>A0A3P3XFK3</accession>
<evidence type="ECO:0000313" key="9">
    <source>
        <dbReference type="EMBL" id="SLM09910.1"/>
    </source>
</evidence>
<proteinExistence type="inferred from homology"/>
<evidence type="ECO:0000256" key="6">
    <source>
        <dbReference type="PIRNR" id="PIRNR005651"/>
    </source>
</evidence>
<dbReference type="CDD" id="cd03405">
    <property type="entry name" value="SPFH_HflC"/>
    <property type="match status" value="1"/>
</dbReference>
<dbReference type="PANTHER" id="PTHR42911">
    <property type="entry name" value="MODULATOR OF FTSH PROTEASE HFLC"/>
    <property type="match status" value="1"/>
</dbReference>
<evidence type="ECO:0000256" key="1">
    <source>
        <dbReference type="ARBA" id="ARBA00004167"/>
    </source>
</evidence>
<evidence type="ECO:0000256" key="5">
    <source>
        <dbReference type="ARBA" id="ARBA00023136"/>
    </source>
</evidence>
<dbReference type="PIRSF" id="PIRSF005651">
    <property type="entry name" value="HflC"/>
    <property type="match status" value="1"/>
</dbReference>
<evidence type="ECO:0000256" key="7">
    <source>
        <dbReference type="SAM" id="Phobius"/>
    </source>
</evidence>
<dbReference type="PANTHER" id="PTHR42911:SF1">
    <property type="entry name" value="MODULATOR OF FTSH PROTEASE HFLC"/>
    <property type="match status" value="1"/>
</dbReference>
<comment type="function">
    <text evidence="6">HflC and HflK could regulate a protease.</text>
</comment>
<reference evidence="9" key="1">
    <citation type="submission" date="2017-02" db="EMBL/GenBank/DDBJ databases">
        <authorList>
            <person name="Regsiter A."/>
            <person name="William W."/>
        </authorList>
    </citation>
    <scope>NUCLEOTIDE SEQUENCE</scope>
    <source>
        <strain evidence="9">Bib</strain>
    </source>
</reference>
<protein>
    <recommendedName>
        <fullName evidence="6">Protein HflC</fullName>
    </recommendedName>
</protein>
<evidence type="ECO:0000256" key="2">
    <source>
        <dbReference type="ARBA" id="ARBA00007862"/>
    </source>
</evidence>
<dbReference type="SMART" id="SM00244">
    <property type="entry name" value="PHB"/>
    <property type="match status" value="1"/>
</dbReference>
<feature type="transmembrane region" description="Helical" evidence="7">
    <location>
        <begin position="6"/>
        <end position="28"/>
    </location>
</feature>
<evidence type="ECO:0000256" key="3">
    <source>
        <dbReference type="ARBA" id="ARBA00022692"/>
    </source>
</evidence>
<dbReference type="AlphaFoldDB" id="A0A3P3XFK3"/>
<comment type="subcellular location">
    <subcellularLocation>
        <location evidence="1">Membrane</location>
        <topology evidence="1">Single-pass membrane protein</topology>
    </subcellularLocation>
</comment>
<dbReference type="InterPro" id="IPR001107">
    <property type="entry name" value="Band_7"/>
</dbReference>
<gene>
    <name evidence="9" type="primary">hflC</name>
    <name evidence="9" type="ORF">SPIROBIBN47_100140</name>
</gene>
<dbReference type="InterPro" id="IPR036013">
    <property type="entry name" value="Band_7/SPFH_dom_sf"/>
</dbReference>
<sequence>MKKIPIIIAIVAVLAVLFIVIFGPLFVLNEGEQAVVVRFGKIVAVHTEAGLKWRSPFVDTVMKYPKKLMSWDGEPQRIPTKENQFIYVDTTARWKIVDPVKFYETVGSIDVAYGKLDDVIDSAVRTIISSNYLREAVRSSDEILNATKIETFQTGEVENSSTLQQLAITPTQYEKIEKGRRLLADEMRRLVSNIVPTFGIEVVDILPRQIKYSDELTESVYQRMIKERNQIAQAFRAFGEGKKAEWLGKLENEKRSLLSSAYAKGEIIKGKADAEASKIYADSFSKDPSFFEFWKAIESYRKTMPAFSKTLSTGMDYFKYLYSPTGR</sequence>
<keyword evidence="5 7" id="KW-0472">Membrane</keyword>
<dbReference type="Gene3D" id="3.30.479.30">
    <property type="entry name" value="Band 7 domain"/>
    <property type="match status" value="1"/>
</dbReference>
<dbReference type="NCBIfam" id="TIGR01932">
    <property type="entry name" value="hflC"/>
    <property type="match status" value="1"/>
</dbReference>
<feature type="domain" description="Band 7" evidence="8">
    <location>
        <begin position="23"/>
        <end position="224"/>
    </location>
</feature>
<dbReference type="InterPro" id="IPR010200">
    <property type="entry name" value="HflC"/>
</dbReference>
<comment type="similarity">
    <text evidence="2 6">Belongs to the band 7/mec-2 family. HflC subfamily.</text>
</comment>
<keyword evidence="4 7" id="KW-1133">Transmembrane helix</keyword>